<proteinExistence type="predicted"/>
<protein>
    <submittedName>
        <fullName evidence="1">Uncharacterized protein</fullName>
    </submittedName>
</protein>
<organism evidence="1 2">
    <name type="scientific">Yarrowia lipolytica</name>
    <name type="common">Candida lipolytica</name>
    <dbReference type="NCBI Taxonomy" id="4952"/>
    <lineage>
        <taxon>Eukaryota</taxon>
        <taxon>Fungi</taxon>
        <taxon>Dikarya</taxon>
        <taxon>Ascomycota</taxon>
        <taxon>Saccharomycotina</taxon>
        <taxon>Dipodascomycetes</taxon>
        <taxon>Dipodascales</taxon>
        <taxon>Dipodascales incertae sedis</taxon>
        <taxon>Yarrowia</taxon>
    </lineage>
</organism>
<sequence>MNKYTPHLTGEYPFQSSTRDYDAWGCNITLSISPLSSPVLNPFPHTHSFSQAVESVESWFSTQLNSWKHFRSGW</sequence>
<dbReference type="GeneID" id="94583631"/>
<name>A0A1D8NIP3_YARLL</name>
<dbReference type="Proteomes" id="UP000182444">
    <property type="component" value="Chromosome 1E"/>
</dbReference>
<dbReference type="VEuPathDB" id="FungiDB:YALI1_E19783g"/>
<reference evidence="1 2" key="1">
    <citation type="journal article" date="2016" name="PLoS ONE">
        <title>Sequence Assembly of Yarrowia lipolytica Strain W29/CLIB89 Shows Transposable Element Diversity.</title>
        <authorList>
            <person name="Magnan C."/>
            <person name="Yu J."/>
            <person name="Chang I."/>
            <person name="Jahn E."/>
            <person name="Kanomata Y."/>
            <person name="Wu J."/>
            <person name="Zeller M."/>
            <person name="Oakes M."/>
            <person name="Baldi P."/>
            <person name="Sandmeyer S."/>
        </authorList>
    </citation>
    <scope>NUCLEOTIDE SEQUENCE [LARGE SCALE GENOMIC DNA]</scope>
    <source>
        <strain evidence="2">CLIB89(W29)</strain>
    </source>
</reference>
<evidence type="ECO:0000313" key="2">
    <source>
        <dbReference type="Proteomes" id="UP000182444"/>
    </source>
</evidence>
<dbReference type="AlphaFoldDB" id="A0A1D8NIP3"/>
<gene>
    <name evidence="1" type="ORF">YALI1_E19783g</name>
</gene>
<evidence type="ECO:0000313" key="1">
    <source>
        <dbReference type="EMBL" id="AOW05508.1"/>
    </source>
</evidence>
<dbReference type="RefSeq" id="XP_068139126.1">
    <property type="nucleotide sequence ID" value="XM_068283025.1"/>
</dbReference>
<dbReference type="EMBL" id="CP017557">
    <property type="protein sequence ID" value="AOW05508.1"/>
    <property type="molecule type" value="Genomic_DNA"/>
</dbReference>
<accession>A0A1D8NIP3</accession>